<feature type="domain" description="DUF7595" evidence="1">
    <location>
        <begin position="6"/>
        <end position="90"/>
    </location>
</feature>
<accession>A0A2K2DLW6</accession>
<reference evidence="3" key="3">
    <citation type="submission" date="2018-08" db="UniProtKB">
        <authorList>
            <consortium name="EnsemblPlants"/>
        </authorList>
    </citation>
    <scope>IDENTIFICATION</scope>
    <source>
        <strain evidence="3">cv. Bd21</strain>
    </source>
</reference>
<evidence type="ECO:0000313" key="2">
    <source>
        <dbReference type="EMBL" id="PNT75270.1"/>
    </source>
</evidence>
<dbReference type="PANTHER" id="PTHR35828:SF50">
    <property type="entry name" value="F-BOX DOMAIN-CONTAINING PROTEIN"/>
    <property type="match status" value="1"/>
</dbReference>
<protein>
    <recommendedName>
        <fullName evidence="1">DUF7595 domain-containing protein</fullName>
    </recommendedName>
</protein>
<dbReference type="Proteomes" id="UP000008810">
    <property type="component" value="Chromosome 1"/>
</dbReference>
<reference evidence="2 3" key="1">
    <citation type="journal article" date="2010" name="Nature">
        <title>Genome sequencing and analysis of the model grass Brachypodium distachyon.</title>
        <authorList>
            <consortium name="International Brachypodium Initiative"/>
        </authorList>
    </citation>
    <scope>NUCLEOTIDE SEQUENCE [LARGE SCALE GENOMIC DNA]</scope>
    <source>
        <strain evidence="2 3">Bd21</strain>
    </source>
</reference>
<organism evidence="2">
    <name type="scientific">Brachypodium distachyon</name>
    <name type="common">Purple false brome</name>
    <name type="synonym">Trachynia distachya</name>
    <dbReference type="NCBI Taxonomy" id="15368"/>
    <lineage>
        <taxon>Eukaryota</taxon>
        <taxon>Viridiplantae</taxon>
        <taxon>Streptophyta</taxon>
        <taxon>Embryophyta</taxon>
        <taxon>Tracheophyta</taxon>
        <taxon>Spermatophyta</taxon>
        <taxon>Magnoliopsida</taxon>
        <taxon>Liliopsida</taxon>
        <taxon>Poales</taxon>
        <taxon>Poaceae</taxon>
        <taxon>BOP clade</taxon>
        <taxon>Pooideae</taxon>
        <taxon>Stipodae</taxon>
        <taxon>Brachypodieae</taxon>
        <taxon>Brachypodium</taxon>
    </lineage>
</organism>
<proteinExistence type="predicted"/>
<sequence>MYVKHGCEPAVLHGGVIHWLDWDGDIILAYDIRSTKMDTLKLPPTTTELKGTQLHLGTSRDGKLLKLLAAGGLTISVWLMQPSDPASGNNGDWTLAARRDRHGGDSALARTRHCSRRRRCSH</sequence>
<gene>
    <name evidence="2" type="ORF">BRADI_1g29331v3</name>
</gene>
<dbReference type="EMBL" id="CM000880">
    <property type="protein sequence ID" value="PNT75270.1"/>
    <property type="molecule type" value="Genomic_DNA"/>
</dbReference>
<dbReference type="Gramene" id="PNT75270">
    <property type="protein sequence ID" value="PNT75270"/>
    <property type="gene ID" value="BRADI_1g29331v3"/>
</dbReference>
<keyword evidence="4" id="KW-1185">Reference proteome</keyword>
<evidence type="ECO:0000313" key="4">
    <source>
        <dbReference type="Proteomes" id="UP000008810"/>
    </source>
</evidence>
<dbReference type="EnsemblPlants" id="PNT75270">
    <property type="protein sequence ID" value="PNT75270"/>
    <property type="gene ID" value="BRADI_1g29331v3"/>
</dbReference>
<dbReference type="Pfam" id="PF24523">
    <property type="entry name" value="DUF7595"/>
    <property type="match status" value="1"/>
</dbReference>
<dbReference type="PANTHER" id="PTHR35828">
    <property type="entry name" value="OS08G0203800 PROTEIN-RELATED"/>
    <property type="match status" value="1"/>
</dbReference>
<dbReference type="AlphaFoldDB" id="A0A2K2DLW6"/>
<dbReference type="InParanoid" id="A0A2K2DLW6"/>
<dbReference type="InterPro" id="IPR056016">
    <property type="entry name" value="DUF7595"/>
</dbReference>
<reference evidence="2" key="2">
    <citation type="submission" date="2017-06" db="EMBL/GenBank/DDBJ databases">
        <title>WGS assembly of Brachypodium distachyon.</title>
        <authorList>
            <consortium name="The International Brachypodium Initiative"/>
            <person name="Lucas S."/>
            <person name="Harmon-Smith M."/>
            <person name="Lail K."/>
            <person name="Tice H."/>
            <person name="Grimwood J."/>
            <person name="Bruce D."/>
            <person name="Barry K."/>
            <person name="Shu S."/>
            <person name="Lindquist E."/>
            <person name="Wang M."/>
            <person name="Pitluck S."/>
            <person name="Vogel J.P."/>
            <person name="Garvin D.F."/>
            <person name="Mockler T.C."/>
            <person name="Schmutz J."/>
            <person name="Rokhsar D."/>
            <person name="Bevan M.W."/>
        </authorList>
    </citation>
    <scope>NUCLEOTIDE SEQUENCE</scope>
    <source>
        <strain evidence="2">Bd21</strain>
    </source>
</reference>
<evidence type="ECO:0000313" key="3">
    <source>
        <dbReference type="EnsemblPlants" id="PNT75270"/>
    </source>
</evidence>
<evidence type="ECO:0000259" key="1">
    <source>
        <dbReference type="Pfam" id="PF24523"/>
    </source>
</evidence>
<name>A0A2K2DLW6_BRADI</name>